<dbReference type="Proteomes" id="UP000176420">
    <property type="component" value="Unassembled WGS sequence"/>
</dbReference>
<evidence type="ECO:0008006" key="5">
    <source>
        <dbReference type="Google" id="ProtNLM"/>
    </source>
</evidence>
<evidence type="ECO:0000259" key="2">
    <source>
        <dbReference type="Pfam" id="PF13439"/>
    </source>
</evidence>
<dbReference type="EMBL" id="MHKI01000003">
    <property type="protein sequence ID" value="OGY88233.1"/>
    <property type="molecule type" value="Genomic_DNA"/>
</dbReference>
<evidence type="ECO:0000259" key="1">
    <source>
        <dbReference type="Pfam" id="PF00534"/>
    </source>
</evidence>
<feature type="domain" description="Glycosyltransferase subfamily 4-like N-terminal" evidence="2">
    <location>
        <begin position="15"/>
        <end position="180"/>
    </location>
</feature>
<dbReference type="InterPro" id="IPR028098">
    <property type="entry name" value="Glyco_trans_4-like_N"/>
</dbReference>
<dbReference type="SUPFAM" id="SSF53756">
    <property type="entry name" value="UDP-Glycosyltransferase/glycogen phosphorylase"/>
    <property type="match status" value="1"/>
</dbReference>
<evidence type="ECO:0000313" key="3">
    <source>
        <dbReference type="EMBL" id="OGY88233.1"/>
    </source>
</evidence>
<reference evidence="3 4" key="1">
    <citation type="journal article" date="2016" name="Nat. Commun.">
        <title>Thousands of microbial genomes shed light on interconnected biogeochemical processes in an aquifer system.</title>
        <authorList>
            <person name="Anantharaman K."/>
            <person name="Brown C.T."/>
            <person name="Hug L.A."/>
            <person name="Sharon I."/>
            <person name="Castelle C.J."/>
            <person name="Probst A.J."/>
            <person name="Thomas B.C."/>
            <person name="Singh A."/>
            <person name="Wilkins M.J."/>
            <person name="Karaoz U."/>
            <person name="Brodie E.L."/>
            <person name="Williams K.H."/>
            <person name="Hubbard S.S."/>
            <person name="Banfield J.F."/>
        </authorList>
    </citation>
    <scope>NUCLEOTIDE SEQUENCE [LARGE SCALE GENOMIC DNA]</scope>
</reference>
<dbReference type="InterPro" id="IPR001296">
    <property type="entry name" value="Glyco_trans_1"/>
</dbReference>
<dbReference type="Pfam" id="PF00534">
    <property type="entry name" value="Glycos_transf_1"/>
    <property type="match status" value="1"/>
</dbReference>
<dbReference type="AlphaFoldDB" id="A0A1G2BG84"/>
<proteinExistence type="predicted"/>
<sequence>MKIAMIGQKGIPATWGGVETHVEALSTKLANFGENIIVYTRPYYTSAEQVLSFNKQNQHIQLVSLPTIKSKHFDTIVHTFLATCHAMWHKADIYHFHSVGPSLLSFLPKIFRPRARIITTFHCIDRQHAKWGFLARKILALGEWTATKFSHKTITVSRTLQYYTKEVFGAKTAYIPNGVYPATYLKPSIITAEFGLQKDDYVLFVGRLVAHKGVHNLISAFKKIATDKKLVIVGDSVHTDAYVKSLKKLAANDDRIIFTGFANGNKLKELFANAYLFVQPSESEGLSIALLEAASFGLPVLLSNIPANLEVVKENGFLFESGNVLSLQKQLQYLLGGPKDLSAFGKKLRLQVEKEYNWDVISLQTLELYKTVYRQNTQKYSRLSATPVSMGLKNQ</sequence>
<dbReference type="PANTHER" id="PTHR45947">
    <property type="entry name" value="SULFOQUINOVOSYL TRANSFERASE SQD2"/>
    <property type="match status" value="1"/>
</dbReference>
<dbReference type="Pfam" id="PF13439">
    <property type="entry name" value="Glyco_transf_4"/>
    <property type="match status" value="1"/>
</dbReference>
<comment type="caution">
    <text evidence="3">The sequence shown here is derived from an EMBL/GenBank/DDBJ whole genome shotgun (WGS) entry which is preliminary data.</text>
</comment>
<organism evidence="3 4">
    <name type="scientific">Candidatus Kerfeldbacteria bacterium RIFOXYB2_FULL_38_14</name>
    <dbReference type="NCBI Taxonomy" id="1798547"/>
    <lineage>
        <taxon>Bacteria</taxon>
        <taxon>Candidatus Kerfeldiibacteriota</taxon>
    </lineage>
</organism>
<protein>
    <recommendedName>
        <fullName evidence="5">Glycosyl transferase family 1</fullName>
    </recommendedName>
</protein>
<dbReference type="PANTHER" id="PTHR45947:SF3">
    <property type="entry name" value="SULFOQUINOVOSYL TRANSFERASE SQD2"/>
    <property type="match status" value="1"/>
</dbReference>
<dbReference type="GO" id="GO:0016758">
    <property type="term" value="F:hexosyltransferase activity"/>
    <property type="evidence" value="ECO:0007669"/>
    <property type="project" value="TreeGrafter"/>
</dbReference>
<evidence type="ECO:0000313" key="4">
    <source>
        <dbReference type="Proteomes" id="UP000176420"/>
    </source>
</evidence>
<gene>
    <name evidence="3" type="ORF">A2319_03520</name>
</gene>
<feature type="domain" description="Glycosyl transferase family 1" evidence="1">
    <location>
        <begin position="197"/>
        <end position="347"/>
    </location>
</feature>
<dbReference type="InterPro" id="IPR050194">
    <property type="entry name" value="Glycosyltransferase_grp1"/>
</dbReference>
<dbReference type="Gene3D" id="3.40.50.2000">
    <property type="entry name" value="Glycogen Phosphorylase B"/>
    <property type="match status" value="2"/>
</dbReference>
<name>A0A1G2BG84_9BACT</name>
<accession>A0A1G2BG84</accession>
<dbReference type="CDD" id="cd03801">
    <property type="entry name" value="GT4_PimA-like"/>
    <property type="match status" value="1"/>
</dbReference>